<evidence type="ECO:0000313" key="2">
    <source>
        <dbReference type="Proteomes" id="UP000067243"/>
    </source>
</evidence>
<dbReference type="Proteomes" id="UP000067243">
    <property type="component" value="Chromosome"/>
</dbReference>
<proteinExistence type="predicted"/>
<sequence length="52" mass="6363">MINLIKREKPEVFKNSFDRDDFKKISNFNESKLNITLMLEMMKLNWIIIQLM</sequence>
<reference evidence="1 2" key="1">
    <citation type="journal article" date="2015" name="Genome Announc.">
        <title>Complete Genome Sequence of Spiroplasma turonicum Strain Tab4cT, a Parasite of a Horse Fly, Haematopota sp. (Diptera: Tabanidae).</title>
        <authorList>
            <person name="Davis R.E."/>
            <person name="Shao J."/>
            <person name="Zhao Y."/>
            <person name="Gasparich G.E."/>
            <person name="Gaynor B.J."/>
            <person name="Donofrio N."/>
        </authorList>
    </citation>
    <scope>NUCLEOTIDE SEQUENCE [LARGE SCALE GENOMIC DNA]</scope>
    <source>
        <strain evidence="1 2">Tab4c</strain>
    </source>
</reference>
<dbReference type="EMBL" id="CP012328">
    <property type="protein sequence ID" value="AKU79837.1"/>
    <property type="molecule type" value="Genomic_DNA"/>
</dbReference>
<accession>A0A0K1P7F5</accession>
<dbReference type="KEGG" id="stur:STURON_00591"/>
<name>A0A0K1P7F5_9MOLU</name>
<dbReference type="RefSeq" id="WP_156412823.1">
    <property type="nucleotide sequence ID" value="NZ_CP012328.1"/>
</dbReference>
<gene>
    <name evidence="1" type="ORF">STURON_00591</name>
</gene>
<organism evidence="1 2">
    <name type="scientific">Spiroplasma turonicum</name>
    <dbReference type="NCBI Taxonomy" id="216946"/>
    <lineage>
        <taxon>Bacteria</taxon>
        <taxon>Bacillati</taxon>
        <taxon>Mycoplasmatota</taxon>
        <taxon>Mollicutes</taxon>
        <taxon>Entomoplasmatales</taxon>
        <taxon>Spiroplasmataceae</taxon>
        <taxon>Spiroplasma</taxon>
    </lineage>
</organism>
<keyword evidence="2" id="KW-1185">Reference proteome</keyword>
<dbReference type="AlphaFoldDB" id="A0A0K1P7F5"/>
<dbReference type="PATRIC" id="fig|216946.3.peg.596"/>
<evidence type="ECO:0000313" key="1">
    <source>
        <dbReference type="EMBL" id="AKU79837.1"/>
    </source>
</evidence>
<protein>
    <submittedName>
        <fullName evidence="1">Uncharacterized protein</fullName>
    </submittedName>
</protein>